<evidence type="ECO:0000259" key="6">
    <source>
        <dbReference type="PROSITE" id="PS50850"/>
    </source>
</evidence>
<feature type="transmembrane region" description="Helical" evidence="5">
    <location>
        <begin position="294"/>
        <end position="313"/>
    </location>
</feature>
<dbReference type="PANTHER" id="PTHR23508">
    <property type="entry name" value="CARBOXYLIC ACID TRANSPORTER PROTEIN HOMOLOG"/>
    <property type="match status" value="1"/>
</dbReference>
<dbReference type="EMBL" id="CAIT01000006">
    <property type="protein sequence ID" value="CCH54258.1"/>
    <property type="molecule type" value="Genomic_DNA"/>
</dbReference>
<keyword evidence="2 5" id="KW-0812">Transmembrane</keyword>
<comment type="caution">
    <text evidence="7">The sequence shown here is derived from an EMBL/GenBank/DDBJ whole genome shotgun (WGS) entry which is preliminary data.</text>
</comment>
<evidence type="ECO:0000313" key="7">
    <source>
        <dbReference type="EMBL" id="CCH54258.1"/>
    </source>
</evidence>
<dbReference type="Proteomes" id="UP000009309">
    <property type="component" value="Unassembled WGS sequence"/>
</dbReference>
<dbReference type="Pfam" id="PF07690">
    <property type="entry name" value="MFS_1"/>
    <property type="match status" value="1"/>
</dbReference>
<organism evidence="7 8">
    <name type="scientific">Fibrisoma limi BUZ 3</name>
    <dbReference type="NCBI Taxonomy" id="1185876"/>
    <lineage>
        <taxon>Bacteria</taxon>
        <taxon>Pseudomonadati</taxon>
        <taxon>Bacteroidota</taxon>
        <taxon>Cytophagia</taxon>
        <taxon>Cytophagales</taxon>
        <taxon>Spirosomataceae</taxon>
        <taxon>Fibrisoma</taxon>
    </lineage>
</organism>
<feature type="domain" description="Major facilitator superfamily (MFS) profile" evidence="6">
    <location>
        <begin position="21"/>
        <end position="406"/>
    </location>
</feature>
<feature type="transmembrane region" description="Helical" evidence="5">
    <location>
        <begin position="89"/>
        <end position="110"/>
    </location>
</feature>
<dbReference type="AlphaFoldDB" id="I2GK33"/>
<sequence>MQSSTLSPATPVVWRSLFTAPVLIAALGYFVDVYDLVLFNIVRVPSLQDLNLSEAAISAVGGKILNFQQAGLLVGGILWGVLADKRGRMSVLFGSILMYSLANIACGFVQDADVYAWLRFVAGLGLAGELGAGITLVSEILPKEVRGYGSSLVASVGLLGAVVAYFTVTLFNWRITYFVGGGLGLGLLALRVNVLESGLFRKTQQRKSARGNFWALFGTRARALRYLRCMGIALPTYLVLGLLATFSNEFGEVLGIEEVIQPGRCIMFTYAGTVVGDLFSGLLSQILKSRKKAIGLMMGMTAVLLYCYLTAVADSADTFYWLCFGMGFGIGYIAMFLTITAESFGTDLRATATSSVANNVRATTLLSIPAFQAMKPVVGVINAASIVAILSFSLALLSLITMTETYGKELDYTED</sequence>
<evidence type="ECO:0000256" key="3">
    <source>
        <dbReference type="ARBA" id="ARBA00022989"/>
    </source>
</evidence>
<feature type="transmembrane region" description="Helical" evidence="5">
    <location>
        <begin position="149"/>
        <end position="171"/>
    </location>
</feature>
<protein>
    <submittedName>
        <fullName evidence="7">Major facilitator superfamily MFS_1</fullName>
    </submittedName>
</protein>
<evidence type="ECO:0000256" key="1">
    <source>
        <dbReference type="ARBA" id="ARBA00004141"/>
    </source>
</evidence>
<dbReference type="InterPro" id="IPR036259">
    <property type="entry name" value="MFS_trans_sf"/>
</dbReference>
<feature type="transmembrane region" description="Helical" evidence="5">
    <location>
        <begin position="226"/>
        <end position="246"/>
    </location>
</feature>
<feature type="transmembrane region" description="Helical" evidence="5">
    <location>
        <begin position="64"/>
        <end position="82"/>
    </location>
</feature>
<evidence type="ECO:0000256" key="5">
    <source>
        <dbReference type="SAM" id="Phobius"/>
    </source>
</evidence>
<dbReference type="STRING" id="1185876.BN8_03413"/>
<keyword evidence="4 5" id="KW-0472">Membrane</keyword>
<dbReference type="RefSeq" id="WP_009282838.1">
    <property type="nucleotide sequence ID" value="NZ_CAIT01000006.1"/>
</dbReference>
<evidence type="ECO:0000256" key="2">
    <source>
        <dbReference type="ARBA" id="ARBA00022692"/>
    </source>
</evidence>
<dbReference type="Gene3D" id="1.20.1250.20">
    <property type="entry name" value="MFS general substrate transporter like domains"/>
    <property type="match status" value="2"/>
</dbReference>
<keyword evidence="3 5" id="KW-1133">Transmembrane helix</keyword>
<dbReference type="OrthoDB" id="9774156at2"/>
<evidence type="ECO:0000256" key="4">
    <source>
        <dbReference type="ARBA" id="ARBA00023136"/>
    </source>
</evidence>
<gene>
    <name evidence="7" type="ORF">BN8_03413</name>
</gene>
<accession>I2GK33</accession>
<dbReference type="SUPFAM" id="SSF103473">
    <property type="entry name" value="MFS general substrate transporter"/>
    <property type="match status" value="1"/>
</dbReference>
<dbReference type="InterPro" id="IPR020846">
    <property type="entry name" value="MFS_dom"/>
</dbReference>
<proteinExistence type="predicted"/>
<name>I2GK33_9BACT</name>
<feature type="transmembrane region" description="Helical" evidence="5">
    <location>
        <begin position="319"/>
        <end position="339"/>
    </location>
</feature>
<dbReference type="GO" id="GO:0005886">
    <property type="term" value="C:plasma membrane"/>
    <property type="evidence" value="ECO:0007669"/>
    <property type="project" value="TreeGrafter"/>
</dbReference>
<dbReference type="eggNOG" id="COG2814">
    <property type="taxonomic scope" value="Bacteria"/>
</dbReference>
<reference evidence="7 8" key="1">
    <citation type="journal article" date="2012" name="J. Bacteriol.">
        <title>Genome Sequence of the Filamentous Bacterium Fibrisoma limi BUZ 3T.</title>
        <authorList>
            <person name="Filippini M."/>
            <person name="Qi W."/>
            <person name="Jaenicke S."/>
            <person name="Goesmann A."/>
            <person name="Smits T.H."/>
            <person name="Bagheri H.C."/>
        </authorList>
    </citation>
    <scope>NUCLEOTIDE SEQUENCE [LARGE SCALE GENOMIC DNA]</scope>
    <source>
        <strain evidence="8">BUZ 3T</strain>
    </source>
</reference>
<keyword evidence="8" id="KW-1185">Reference proteome</keyword>
<evidence type="ECO:0000313" key="8">
    <source>
        <dbReference type="Proteomes" id="UP000009309"/>
    </source>
</evidence>
<feature type="transmembrane region" description="Helical" evidence="5">
    <location>
        <begin position="377"/>
        <end position="400"/>
    </location>
</feature>
<feature type="transmembrane region" description="Helical" evidence="5">
    <location>
        <begin position="116"/>
        <end position="137"/>
    </location>
</feature>
<comment type="subcellular location">
    <subcellularLocation>
        <location evidence="1">Membrane</location>
        <topology evidence="1">Multi-pass membrane protein</topology>
    </subcellularLocation>
</comment>
<dbReference type="InterPro" id="IPR011701">
    <property type="entry name" value="MFS"/>
</dbReference>
<dbReference type="GO" id="GO:0046943">
    <property type="term" value="F:carboxylic acid transmembrane transporter activity"/>
    <property type="evidence" value="ECO:0007669"/>
    <property type="project" value="TreeGrafter"/>
</dbReference>
<feature type="transmembrane region" description="Helical" evidence="5">
    <location>
        <begin position="12"/>
        <end position="31"/>
    </location>
</feature>
<dbReference type="PROSITE" id="PS50850">
    <property type="entry name" value="MFS"/>
    <property type="match status" value="1"/>
</dbReference>
<feature type="transmembrane region" description="Helical" evidence="5">
    <location>
        <begin position="177"/>
        <end position="200"/>
    </location>
</feature>
<dbReference type="PANTHER" id="PTHR23508:SF10">
    <property type="entry name" value="CARBOXYLIC ACID TRANSPORTER PROTEIN HOMOLOG"/>
    <property type="match status" value="1"/>
</dbReference>